<dbReference type="Proteomes" id="UP000256310">
    <property type="component" value="Unassembled WGS sequence"/>
</dbReference>
<feature type="short sequence motif" description="HXTX 1" evidence="2">
    <location>
        <begin position="37"/>
        <end position="40"/>
    </location>
</feature>
<organism evidence="3 4">
    <name type="scientific">Parasphingopyxis lamellibrachiae</name>
    <dbReference type="NCBI Taxonomy" id="680125"/>
    <lineage>
        <taxon>Bacteria</taxon>
        <taxon>Pseudomonadati</taxon>
        <taxon>Pseudomonadota</taxon>
        <taxon>Alphaproteobacteria</taxon>
        <taxon>Sphingomonadales</taxon>
        <taxon>Sphingomonadaceae</taxon>
        <taxon>Parasphingopyxis</taxon>
    </lineage>
</organism>
<dbReference type="HAMAP" id="MF_01940">
    <property type="entry name" value="RNA_CPDase"/>
    <property type="match status" value="1"/>
</dbReference>
<comment type="caution">
    <text evidence="3">The sequence shown here is derived from an EMBL/GenBank/DDBJ whole genome shotgun (WGS) entry which is preliminary data.</text>
</comment>
<dbReference type="Pfam" id="PF13563">
    <property type="entry name" value="2_5_RNA_ligase2"/>
    <property type="match status" value="1"/>
</dbReference>
<dbReference type="PANTHER" id="PTHR35561">
    <property type="entry name" value="RNA 2',3'-CYCLIC PHOSPHODIESTERASE"/>
    <property type="match status" value="1"/>
</dbReference>
<dbReference type="AlphaFoldDB" id="A0A3D9FDV8"/>
<evidence type="ECO:0000313" key="4">
    <source>
        <dbReference type="Proteomes" id="UP000256310"/>
    </source>
</evidence>
<dbReference type="OrthoDB" id="9793819at2"/>
<keyword evidence="3" id="KW-0436">Ligase</keyword>
<dbReference type="GO" id="GO:0004113">
    <property type="term" value="F:2',3'-cyclic-nucleotide 3'-phosphodiesterase activity"/>
    <property type="evidence" value="ECO:0007669"/>
    <property type="project" value="InterPro"/>
</dbReference>
<evidence type="ECO:0000313" key="3">
    <source>
        <dbReference type="EMBL" id="RED16015.1"/>
    </source>
</evidence>
<feature type="active site" description="Proton acceptor" evidence="2">
    <location>
        <position position="121"/>
    </location>
</feature>
<dbReference type="EC" id="3.1.4.58" evidence="2"/>
<proteinExistence type="inferred from homology"/>
<comment type="similarity">
    <text evidence="2">Belongs to the 2H phosphoesterase superfamily. ThpR family.</text>
</comment>
<protein>
    <recommendedName>
        <fullName evidence="2">RNA 2',3'-cyclic phosphodiesterase</fullName>
        <shortName evidence="2">RNA 2',3'-CPDase</shortName>
        <ecNumber evidence="2">3.1.4.58</ecNumber>
    </recommendedName>
</protein>
<dbReference type="PANTHER" id="PTHR35561:SF1">
    <property type="entry name" value="RNA 2',3'-CYCLIC PHOSPHODIESTERASE"/>
    <property type="match status" value="1"/>
</dbReference>
<dbReference type="EMBL" id="QRDP01000004">
    <property type="protein sequence ID" value="RED16015.1"/>
    <property type="molecule type" value="Genomic_DNA"/>
</dbReference>
<reference evidence="3 4" key="1">
    <citation type="submission" date="2018-07" db="EMBL/GenBank/DDBJ databases">
        <title>Genomic Encyclopedia of Type Strains, Phase IV (KMG-IV): sequencing the most valuable type-strain genomes for metagenomic binning, comparative biology and taxonomic classification.</title>
        <authorList>
            <person name="Goeker M."/>
        </authorList>
    </citation>
    <scope>NUCLEOTIDE SEQUENCE [LARGE SCALE GENOMIC DNA]</scope>
    <source>
        <strain evidence="3 4">DSM 26725</strain>
    </source>
</reference>
<feature type="active site" description="Proton donor" evidence="2">
    <location>
        <position position="37"/>
    </location>
</feature>
<dbReference type="InterPro" id="IPR004175">
    <property type="entry name" value="RNA_CPDase"/>
</dbReference>
<comment type="function">
    <text evidence="2">Hydrolyzes RNA 2',3'-cyclic phosphodiester to an RNA 2'-phosphomonoester.</text>
</comment>
<feature type="short sequence motif" description="HXTX 2" evidence="2">
    <location>
        <begin position="121"/>
        <end position="124"/>
    </location>
</feature>
<sequence length="177" mass="19743">MHRLFVAIRPPHAIREQLLDLMHDIAAARWQSDDQLHLTLRFIGSVERPMAEDIATALGQTRVQPFEIALNGVGSFEKGGKLTALWAGIRALDDLKRLRDKMESVFRALGLEPDHRAFLPHITIARLNGSTGPIGNFMQDNLGLTSEPFVVDHFDLIESFLGPAGARYESVARYPFG</sequence>
<dbReference type="GO" id="GO:0016874">
    <property type="term" value="F:ligase activity"/>
    <property type="evidence" value="ECO:0007669"/>
    <property type="project" value="UniProtKB-KW"/>
</dbReference>
<gene>
    <name evidence="3" type="ORF">DFR46_1025</name>
</gene>
<comment type="catalytic activity">
    <reaction evidence="2">
        <text>a 3'-end 2',3'-cyclophospho-ribonucleotide-RNA + H2O = a 3'-end 2'-phospho-ribonucleotide-RNA + H(+)</text>
        <dbReference type="Rhea" id="RHEA:11828"/>
        <dbReference type="Rhea" id="RHEA-COMP:10464"/>
        <dbReference type="Rhea" id="RHEA-COMP:17353"/>
        <dbReference type="ChEBI" id="CHEBI:15377"/>
        <dbReference type="ChEBI" id="CHEBI:15378"/>
        <dbReference type="ChEBI" id="CHEBI:83064"/>
        <dbReference type="ChEBI" id="CHEBI:173113"/>
        <dbReference type="EC" id="3.1.4.58"/>
    </reaction>
</comment>
<evidence type="ECO:0000256" key="1">
    <source>
        <dbReference type="ARBA" id="ARBA00022801"/>
    </source>
</evidence>
<evidence type="ECO:0000256" key="2">
    <source>
        <dbReference type="HAMAP-Rule" id="MF_01940"/>
    </source>
</evidence>
<keyword evidence="1 2" id="KW-0378">Hydrolase</keyword>
<dbReference type="GO" id="GO:0008664">
    <property type="term" value="F:RNA 2',3'-cyclic 3'-phosphodiesterase activity"/>
    <property type="evidence" value="ECO:0007669"/>
    <property type="project" value="UniProtKB-EC"/>
</dbReference>
<dbReference type="SUPFAM" id="SSF55144">
    <property type="entry name" value="LigT-like"/>
    <property type="match status" value="1"/>
</dbReference>
<dbReference type="NCBIfam" id="TIGR02258">
    <property type="entry name" value="2_5_ligase"/>
    <property type="match status" value="1"/>
</dbReference>
<dbReference type="InterPro" id="IPR009097">
    <property type="entry name" value="Cyclic_Pdiesterase"/>
</dbReference>
<accession>A0A3D9FDV8</accession>
<name>A0A3D9FDV8_9SPHN</name>
<keyword evidence="4" id="KW-1185">Reference proteome</keyword>
<dbReference type="Gene3D" id="3.90.1140.10">
    <property type="entry name" value="Cyclic phosphodiesterase"/>
    <property type="match status" value="1"/>
</dbReference>
<dbReference type="RefSeq" id="WP_116235465.1">
    <property type="nucleotide sequence ID" value="NZ_QRDP01000004.1"/>
</dbReference>